<evidence type="ECO:0000259" key="3">
    <source>
        <dbReference type="PROSITE" id="PS51857"/>
    </source>
</evidence>
<organism evidence="4 5">
    <name type="scientific">Shewanella hanedai</name>
    <name type="common">Alteromonas hanedai</name>
    <dbReference type="NCBI Taxonomy" id="25"/>
    <lineage>
        <taxon>Bacteria</taxon>
        <taxon>Pseudomonadati</taxon>
        <taxon>Pseudomonadota</taxon>
        <taxon>Gammaproteobacteria</taxon>
        <taxon>Alteromonadales</taxon>
        <taxon>Shewanellaceae</taxon>
        <taxon>Shewanella</taxon>
    </lineage>
</organism>
<dbReference type="InterPro" id="IPR011129">
    <property type="entry name" value="CSD"/>
</dbReference>
<dbReference type="Pfam" id="PF06961">
    <property type="entry name" value="DUF1294"/>
    <property type="match status" value="1"/>
</dbReference>
<dbReference type="GO" id="GO:0003730">
    <property type="term" value="F:mRNA 3'-UTR binding"/>
    <property type="evidence" value="ECO:0007669"/>
    <property type="project" value="TreeGrafter"/>
</dbReference>
<feature type="transmembrane region" description="Helical" evidence="2">
    <location>
        <begin position="108"/>
        <end position="127"/>
    </location>
</feature>
<evidence type="ECO:0000256" key="1">
    <source>
        <dbReference type="ARBA" id="ARBA00022553"/>
    </source>
</evidence>
<proteinExistence type="predicted"/>
<name>A0A553JJA3_SHEHA</name>
<reference evidence="5" key="1">
    <citation type="submission" date="2019-07" db="EMBL/GenBank/DDBJ databases">
        <title>Shewanella sp. YLB-08 draft genomic sequence.</title>
        <authorList>
            <person name="Yu L."/>
        </authorList>
    </citation>
    <scope>NUCLEOTIDE SEQUENCE [LARGE SCALE GENOMIC DNA]</scope>
    <source>
        <strain evidence="5">JCM 20706</strain>
    </source>
</reference>
<dbReference type="EMBL" id="VKGK01000031">
    <property type="protein sequence ID" value="TRY12543.1"/>
    <property type="molecule type" value="Genomic_DNA"/>
</dbReference>
<feature type="transmembrane region" description="Helical" evidence="2">
    <location>
        <begin position="170"/>
        <end position="191"/>
    </location>
</feature>
<dbReference type="GO" id="GO:0043488">
    <property type="term" value="P:regulation of mRNA stability"/>
    <property type="evidence" value="ECO:0007669"/>
    <property type="project" value="TreeGrafter"/>
</dbReference>
<evidence type="ECO:0000256" key="2">
    <source>
        <dbReference type="SAM" id="Phobius"/>
    </source>
</evidence>
<keyword evidence="2" id="KW-0472">Membrane</keyword>
<accession>A0A553JJA3</accession>
<dbReference type="AlphaFoldDB" id="A0A553JJA3"/>
<dbReference type="Proteomes" id="UP000318126">
    <property type="component" value="Unassembled WGS sequence"/>
</dbReference>
<dbReference type="PROSITE" id="PS51857">
    <property type="entry name" value="CSD_2"/>
    <property type="match status" value="1"/>
</dbReference>
<dbReference type="InterPro" id="IPR012340">
    <property type="entry name" value="NA-bd_OB-fold"/>
</dbReference>
<dbReference type="SUPFAM" id="SSF50249">
    <property type="entry name" value="Nucleic acid-binding proteins"/>
    <property type="match status" value="1"/>
</dbReference>
<comment type="caution">
    <text evidence="4">The sequence shown here is derived from an EMBL/GenBank/DDBJ whole genome shotgun (WGS) entry which is preliminary data.</text>
</comment>
<dbReference type="InterPro" id="IPR002059">
    <property type="entry name" value="CSP_DNA-bd"/>
</dbReference>
<evidence type="ECO:0000313" key="4">
    <source>
        <dbReference type="EMBL" id="TRY12543.1"/>
    </source>
</evidence>
<dbReference type="Pfam" id="PF00313">
    <property type="entry name" value="CSD"/>
    <property type="match status" value="1"/>
</dbReference>
<dbReference type="InterPro" id="IPR010718">
    <property type="entry name" value="DUF1294"/>
</dbReference>
<dbReference type="PANTHER" id="PTHR12962:SF1">
    <property type="entry name" value="COLD SHOCK DOMAIN-CONTAINING PROTEIN CG9705"/>
    <property type="match status" value="1"/>
</dbReference>
<keyword evidence="2" id="KW-1133">Transmembrane helix</keyword>
<dbReference type="GO" id="GO:0005829">
    <property type="term" value="C:cytosol"/>
    <property type="evidence" value="ECO:0007669"/>
    <property type="project" value="UniProtKB-ARBA"/>
</dbReference>
<dbReference type="CDD" id="cd04458">
    <property type="entry name" value="CSP_CDS"/>
    <property type="match status" value="1"/>
</dbReference>
<gene>
    <name evidence="4" type="ORF">FN961_20055</name>
</gene>
<keyword evidence="2" id="KW-0812">Transmembrane</keyword>
<dbReference type="InterPro" id="IPR052069">
    <property type="entry name" value="Ca-reg_mRNA-binding_domain"/>
</dbReference>
<dbReference type="SMART" id="SM00357">
    <property type="entry name" value="CSP"/>
    <property type="match status" value="1"/>
</dbReference>
<feature type="domain" description="CSD" evidence="3">
    <location>
        <begin position="2"/>
        <end position="67"/>
    </location>
</feature>
<sequence>MKFKGKLVQWDDDKGFGFIKPIGQQTKVFVHIKSFTHSQRRPQINETLTFTLAKDKQGRESANQVSIFGDKTPKTSSKSSSNGKLRGFLILCLLIILAVAVNQQRLPILFPLIYLLMSVITLIAYAMDKSAARQGKWRTKESTLQIMSLCGGWPGALIAQNWLRHKSQKVSFRITLWCTIAFNIAALIWVLSPSGQTFLSQINL</sequence>
<dbReference type="Gene3D" id="2.40.50.140">
    <property type="entry name" value="Nucleic acid-binding proteins"/>
    <property type="match status" value="1"/>
</dbReference>
<protein>
    <submittedName>
        <fullName evidence="4">DUF1294 domain-containing protein</fullName>
    </submittedName>
</protein>
<keyword evidence="1" id="KW-0597">Phosphoprotein</keyword>
<dbReference type="OrthoDB" id="72963at2"/>
<dbReference type="RefSeq" id="WP_144041952.1">
    <property type="nucleotide sequence ID" value="NZ_BMPL01000030.1"/>
</dbReference>
<evidence type="ECO:0000313" key="5">
    <source>
        <dbReference type="Proteomes" id="UP000318126"/>
    </source>
</evidence>
<feature type="transmembrane region" description="Helical" evidence="2">
    <location>
        <begin position="85"/>
        <end position="102"/>
    </location>
</feature>
<dbReference type="PANTHER" id="PTHR12962">
    <property type="entry name" value="CALCIUM-REGULATED HEAT STABLE PROTEIN CRHSP-24-RELATED"/>
    <property type="match status" value="1"/>
</dbReference>
<keyword evidence="5" id="KW-1185">Reference proteome</keyword>